<keyword evidence="2" id="KW-0067">ATP-binding</keyword>
<dbReference type="PROSITE" id="PS50943">
    <property type="entry name" value="HTH_CROC1"/>
    <property type="match status" value="1"/>
</dbReference>
<evidence type="ECO:0000313" key="6">
    <source>
        <dbReference type="Proteomes" id="UP000321595"/>
    </source>
</evidence>
<dbReference type="KEGG" id="bbae:FRD01_03265"/>
<dbReference type="InterPro" id="IPR027417">
    <property type="entry name" value="P-loop_NTPase"/>
</dbReference>
<dbReference type="GO" id="GO:0009898">
    <property type="term" value="C:cytoplasmic side of plasma membrane"/>
    <property type="evidence" value="ECO:0007669"/>
    <property type="project" value="TreeGrafter"/>
</dbReference>
<evidence type="ECO:0000256" key="1">
    <source>
        <dbReference type="ARBA" id="ARBA00022741"/>
    </source>
</evidence>
<dbReference type="SUPFAM" id="SSF47413">
    <property type="entry name" value="lambda repressor-like DNA-binding domains"/>
    <property type="match status" value="1"/>
</dbReference>
<dbReference type="RefSeq" id="WP_146957611.1">
    <property type="nucleotide sequence ID" value="NZ_CP042467.1"/>
</dbReference>
<organism evidence="5 6">
    <name type="scientific">Microvenator marinus</name>
    <dbReference type="NCBI Taxonomy" id="2600177"/>
    <lineage>
        <taxon>Bacteria</taxon>
        <taxon>Deltaproteobacteria</taxon>
        <taxon>Bradymonadales</taxon>
        <taxon>Microvenatoraceae</taxon>
        <taxon>Microvenator</taxon>
    </lineage>
</organism>
<reference evidence="5 6" key="1">
    <citation type="submission" date="2019-08" db="EMBL/GenBank/DDBJ databases">
        <authorList>
            <person name="Liang Q."/>
        </authorList>
    </citation>
    <scope>NUCLEOTIDE SEQUENCE [LARGE SCALE GENOMIC DNA]</scope>
    <source>
        <strain evidence="5 6">V1718</strain>
    </source>
</reference>
<dbReference type="InterPro" id="IPR050625">
    <property type="entry name" value="ParA/MinD_ATPase"/>
</dbReference>
<dbReference type="Gene3D" id="3.40.50.300">
    <property type="entry name" value="P-loop containing nucleotide triphosphate hydrolases"/>
    <property type="match status" value="1"/>
</dbReference>
<feature type="region of interest" description="Disordered" evidence="3">
    <location>
        <begin position="389"/>
        <end position="419"/>
    </location>
</feature>
<dbReference type="InterPro" id="IPR010982">
    <property type="entry name" value="Lambda_DNA-bd_dom_sf"/>
</dbReference>
<protein>
    <submittedName>
        <fullName evidence="5">AAA family ATPase</fullName>
    </submittedName>
</protein>
<dbReference type="GO" id="GO:0016887">
    <property type="term" value="F:ATP hydrolysis activity"/>
    <property type="evidence" value="ECO:0007669"/>
    <property type="project" value="TreeGrafter"/>
</dbReference>
<dbReference type="Pfam" id="PF13614">
    <property type="entry name" value="AAA_31"/>
    <property type="match status" value="1"/>
</dbReference>
<dbReference type="SMART" id="SM00530">
    <property type="entry name" value="HTH_XRE"/>
    <property type="match status" value="1"/>
</dbReference>
<dbReference type="InterPro" id="IPR025669">
    <property type="entry name" value="AAA_dom"/>
</dbReference>
<dbReference type="GO" id="GO:0051782">
    <property type="term" value="P:negative regulation of cell division"/>
    <property type="evidence" value="ECO:0007669"/>
    <property type="project" value="TreeGrafter"/>
</dbReference>
<dbReference type="OrthoDB" id="9773088at2"/>
<evidence type="ECO:0000259" key="4">
    <source>
        <dbReference type="PROSITE" id="PS50943"/>
    </source>
</evidence>
<dbReference type="InterPro" id="IPR001387">
    <property type="entry name" value="Cro/C1-type_HTH"/>
</dbReference>
<sequence length="497" mass="56098">MNTLGPPAHSERPRIAAFGGAKGGVGRSTVCSEIARSLARSGSRVLCIDASLDYPSLNTQLHAEELRLDLQRVPALGTKDAHIADLIVETGYRNVWLAQISPAQKHPFVRGIETADEIMAQVHELDFDWVFIDLPPGCDTFPVSFFIAADVPILVSSPEPAAIRATTQFLRASLYQAIGFHPRAFDLQDDLLDTLDDQRIDLNRESFLRAAPSAESRKVVVETLERFETYLIVNMVREGAERDLGHVLSHALFVALGTFPRYLGSVDFEDRRWFYNRRTAGQTSSTRGEEALSSDIEHLARYINDLRPIDLKYPRPAPRSQEAHPALRIGLAQETGRNEIRQACRRLWEGYRREASISLVFSDPERRLQVADQLENTYRNILTLQSEPVTKQEIESAGRDEELREKKPTPADESGGIKKPAAGKLISSLRRQRQMTLQELSLRSHIGLKYLAAIESGDLNVLPRQVYLRGYLREISRVFGVEPDELIDQYFRFLDEP</sequence>
<dbReference type="GO" id="GO:0005524">
    <property type="term" value="F:ATP binding"/>
    <property type="evidence" value="ECO:0007669"/>
    <property type="project" value="UniProtKB-KW"/>
</dbReference>
<dbReference type="PANTHER" id="PTHR43384">
    <property type="entry name" value="SEPTUM SITE-DETERMINING PROTEIN MIND HOMOLOG, CHLOROPLASTIC-RELATED"/>
    <property type="match status" value="1"/>
</dbReference>
<dbReference type="AlphaFoldDB" id="A0A5B8XM95"/>
<dbReference type="Pfam" id="PF13413">
    <property type="entry name" value="HTH_25"/>
    <property type="match status" value="1"/>
</dbReference>
<feature type="compositionally biased region" description="Basic and acidic residues" evidence="3">
    <location>
        <begin position="390"/>
        <end position="410"/>
    </location>
</feature>
<dbReference type="Gene3D" id="1.10.260.40">
    <property type="entry name" value="lambda repressor-like DNA-binding domains"/>
    <property type="match status" value="1"/>
</dbReference>
<dbReference type="GO" id="GO:0005829">
    <property type="term" value="C:cytosol"/>
    <property type="evidence" value="ECO:0007669"/>
    <property type="project" value="TreeGrafter"/>
</dbReference>
<evidence type="ECO:0000313" key="5">
    <source>
        <dbReference type="EMBL" id="QED26291.1"/>
    </source>
</evidence>
<dbReference type="PANTHER" id="PTHR43384:SF6">
    <property type="entry name" value="SEPTUM SITE-DETERMINING PROTEIN MIND HOMOLOG, CHLOROPLASTIC"/>
    <property type="match status" value="1"/>
</dbReference>
<proteinExistence type="predicted"/>
<evidence type="ECO:0000256" key="3">
    <source>
        <dbReference type="SAM" id="MobiDB-lite"/>
    </source>
</evidence>
<dbReference type="Proteomes" id="UP000321595">
    <property type="component" value="Chromosome"/>
</dbReference>
<dbReference type="GO" id="GO:0003677">
    <property type="term" value="F:DNA binding"/>
    <property type="evidence" value="ECO:0007669"/>
    <property type="project" value="InterPro"/>
</dbReference>
<keyword evidence="6" id="KW-1185">Reference proteome</keyword>
<dbReference type="CDD" id="cd00093">
    <property type="entry name" value="HTH_XRE"/>
    <property type="match status" value="1"/>
</dbReference>
<gene>
    <name evidence="5" type="ORF">FRD01_03265</name>
</gene>
<dbReference type="SUPFAM" id="SSF52540">
    <property type="entry name" value="P-loop containing nucleoside triphosphate hydrolases"/>
    <property type="match status" value="1"/>
</dbReference>
<name>A0A5B8XM95_9DELT</name>
<keyword evidence="1" id="KW-0547">Nucleotide-binding</keyword>
<accession>A0A5B8XM95</accession>
<feature type="domain" description="HTH cro/C1-type" evidence="4">
    <location>
        <begin position="426"/>
        <end position="486"/>
    </location>
</feature>
<dbReference type="EMBL" id="CP042467">
    <property type="protein sequence ID" value="QED26291.1"/>
    <property type="molecule type" value="Genomic_DNA"/>
</dbReference>
<evidence type="ECO:0000256" key="2">
    <source>
        <dbReference type="ARBA" id="ARBA00022840"/>
    </source>
</evidence>